<sequence length="325" mass="38693">MAPDSASAQTRQKWLAVYYQVGSISVAARRCGIARSTLQRWIKRKELEGLEDRSRRPHHLARQQFDDEVENLVLQIRQTQNIGKIRICSFLFQQHSIQVSVATVGRILKKYDCPPIKRFHKQQPFIRYSRPIPGDRVQMDVCKITTGIYQYTAIDDCSRFRVMYTYKRRTAANTIDFLDRLIEQMPFPIQRIQTDRGREFFAYCFQERLMEYHIKFRPIKPRSPHLNGKVERSQQTDLQEFYRTADLKDAHLNDRLEEWQFYYNYQRSHSSLNGKTPALAVAEKGPETPFWDDVIARYYPSKERIREQHYVRDKQVASRKRKSST</sequence>
<organism evidence="2 3">
    <name type="scientific">Larkinella rosea</name>
    <dbReference type="NCBI Taxonomy" id="2025312"/>
    <lineage>
        <taxon>Bacteria</taxon>
        <taxon>Pseudomonadati</taxon>
        <taxon>Bacteroidota</taxon>
        <taxon>Cytophagia</taxon>
        <taxon>Cytophagales</taxon>
        <taxon>Spirosomataceae</taxon>
        <taxon>Larkinella</taxon>
    </lineage>
</organism>
<dbReference type="PANTHER" id="PTHR35004">
    <property type="entry name" value="TRANSPOSASE RV3428C-RELATED"/>
    <property type="match status" value="1"/>
</dbReference>
<dbReference type="PROSITE" id="PS50994">
    <property type="entry name" value="INTEGRASE"/>
    <property type="match status" value="1"/>
</dbReference>
<evidence type="ECO:0000313" key="2">
    <source>
        <dbReference type="EMBL" id="RRA98632.1"/>
    </source>
</evidence>
<dbReference type="OrthoDB" id="930609at2"/>
<feature type="domain" description="Integrase catalytic" evidence="1">
    <location>
        <begin position="127"/>
        <end position="285"/>
    </location>
</feature>
<dbReference type="PANTHER" id="PTHR35004:SF7">
    <property type="entry name" value="INTEGRASE PROTEIN"/>
    <property type="match status" value="1"/>
</dbReference>
<dbReference type="AlphaFoldDB" id="A0A3P1BCX8"/>
<dbReference type="InterPro" id="IPR001584">
    <property type="entry name" value="Integrase_cat-core"/>
</dbReference>
<evidence type="ECO:0000259" key="1">
    <source>
        <dbReference type="PROSITE" id="PS50994"/>
    </source>
</evidence>
<reference evidence="2 3" key="1">
    <citation type="submission" date="2018-11" db="EMBL/GenBank/DDBJ databases">
        <authorList>
            <person name="Zhou Z."/>
            <person name="Wang G."/>
        </authorList>
    </citation>
    <scope>NUCLEOTIDE SEQUENCE [LARGE SCALE GENOMIC DNA]</scope>
    <source>
        <strain evidence="2 3">KCTC52004</strain>
    </source>
</reference>
<dbReference type="Gene3D" id="1.10.10.60">
    <property type="entry name" value="Homeodomain-like"/>
    <property type="match status" value="1"/>
</dbReference>
<gene>
    <name evidence="2" type="ORF">EHT25_26885</name>
</gene>
<dbReference type="GO" id="GO:0003676">
    <property type="term" value="F:nucleic acid binding"/>
    <property type="evidence" value="ECO:0007669"/>
    <property type="project" value="InterPro"/>
</dbReference>
<accession>A0A3P1BCX8</accession>
<dbReference type="Gene3D" id="3.30.420.10">
    <property type="entry name" value="Ribonuclease H-like superfamily/Ribonuclease H"/>
    <property type="match status" value="1"/>
</dbReference>
<dbReference type="InterPro" id="IPR009057">
    <property type="entry name" value="Homeodomain-like_sf"/>
</dbReference>
<dbReference type="GO" id="GO:0015074">
    <property type="term" value="P:DNA integration"/>
    <property type="evidence" value="ECO:0007669"/>
    <property type="project" value="InterPro"/>
</dbReference>
<proteinExistence type="predicted"/>
<keyword evidence="3" id="KW-1185">Reference proteome</keyword>
<dbReference type="InterPro" id="IPR012337">
    <property type="entry name" value="RNaseH-like_sf"/>
</dbReference>
<dbReference type="InterPro" id="IPR036397">
    <property type="entry name" value="RNaseH_sf"/>
</dbReference>
<evidence type="ECO:0000313" key="3">
    <source>
        <dbReference type="Proteomes" id="UP000271925"/>
    </source>
</evidence>
<dbReference type="Proteomes" id="UP000271925">
    <property type="component" value="Unassembled WGS sequence"/>
</dbReference>
<dbReference type="Pfam" id="PF00665">
    <property type="entry name" value="rve"/>
    <property type="match status" value="1"/>
</dbReference>
<dbReference type="InterPro" id="IPR047656">
    <property type="entry name" value="IS481-like_transpos"/>
</dbReference>
<name>A0A3P1BCX8_9BACT</name>
<protein>
    <submittedName>
        <fullName evidence="2">IS481 family transposase</fullName>
    </submittedName>
</protein>
<dbReference type="Pfam" id="PF13565">
    <property type="entry name" value="HTH_32"/>
    <property type="match status" value="1"/>
</dbReference>
<dbReference type="SUPFAM" id="SSF53098">
    <property type="entry name" value="Ribonuclease H-like"/>
    <property type="match status" value="1"/>
</dbReference>
<dbReference type="NCBIfam" id="NF033577">
    <property type="entry name" value="transpos_IS481"/>
    <property type="match status" value="1"/>
</dbReference>
<dbReference type="SUPFAM" id="SSF46689">
    <property type="entry name" value="Homeodomain-like"/>
    <property type="match status" value="1"/>
</dbReference>
<dbReference type="EMBL" id="RQJO01000015">
    <property type="protein sequence ID" value="RRA98632.1"/>
    <property type="molecule type" value="Genomic_DNA"/>
</dbReference>
<dbReference type="RefSeq" id="WP_124878470.1">
    <property type="nucleotide sequence ID" value="NZ_RQJO01000015.1"/>
</dbReference>
<comment type="caution">
    <text evidence="2">The sequence shown here is derived from an EMBL/GenBank/DDBJ whole genome shotgun (WGS) entry which is preliminary data.</text>
</comment>